<dbReference type="InterPro" id="IPR001991">
    <property type="entry name" value="Na-dicarboxylate_symporter"/>
</dbReference>
<dbReference type="Proteomes" id="UP000601361">
    <property type="component" value="Unassembled WGS sequence"/>
</dbReference>
<dbReference type="NCBIfam" id="NF002461">
    <property type="entry name" value="PRK01663.1"/>
    <property type="match status" value="1"/>
</dbReference>
<dbReference type="PANTHER" id="PTHR42865">
    <property type="entry name" value="PROTON/GLUTAMATE-ASPARTATE SYMPORTER"/>
    <property type="match status" value="1"/>
</dbReference>
<feature type="transmembrane region" description="Helical" evidence="7">
    <location>
        <begin position="315"/>
        <end position="334"/>
    </location>
</feature>
<accession>A0ABQ1WS34</accession>
<evidence type="ECO:0000256" key="4">
    <source>
        <dbReference type="ARBA" id="ARBA00022847"/>
    </source>
</evidence>
<feature type="transmembrane region" description="Helical" evidence="7">
    <location>
        <begin position="192"/>
        <end position="216"/>
    </location>
</feature>
<keyword evidence="2" id="KW-0813">Transport</keyword>
<evidence type="ECO:0000313" key="8">
    <source>
        <dbReference type="EMBL" id="GGG43080.1"/>
    </source>
</evidence>
<keyword evidence="9" id="KW-1185">Reference proteome</keyword>
<feature type="transmembrane region" description="Helical" evidence="7">
    <location>
        <begin position="148"/>
        <end position="171"/>
    </location>
</feature>
<dbReference type="PRINTS" id="PR00173">
    <property type="entry name" value="EDTRNSPORT"/>
</dbReference>
<organism evidence="8 9">
    <name type="scientific">Hymenobacter glacieicola</name>
    <dbReference type="NCBI Taxonomy" id="1562124"/>
    <lineage>
        <taxon>Bacteria</taxon>
        <taxon>Pseudomonadati</taxon>
        <taxon>Bacteroidota</taxon>
        <taxon>Cytophagia</taxon>
        <taxon>Cytophagales</taxon>
        <taxon>Hymenobacteraceae</taxon>
        <taxon>Hymenobacter</taxon>
    </lineage>
</organism>
<evidence type="ECO:0000256" key="7">
    <source>
        <dbReference type="SAM" id="Phobius"/>
    </source>
</evidence>
<dbReference type="Gene3D" id="1.10.3860.10">
    <property type="entry name" value="Sodium:dicarboxylate symporter"/>
    <property type="match status" value="1"/>
</dbReference>
<feature type="transmembrane region" description="Helical" evidence="7">
    <location>
        <begin position="12"/>
        <end position="31"/>
    </location>
</feature>
<dbReference type="InterPro" id="IPR018107">
    <property type="entry name" value="Na-dicarboxylate_symporter_CS"/>
</dbReference>
<proteinExistence type="predicted"/>
<evidence type="ECO:0000256" key="5">
    <source>
        <dbReference type="ARBA" id="ARBA00022989"/>
    </source>
</evidence>
<evidence type="ECO:0000256" key="1">
    <source>
        <dbReference type="ARBA" id="ARBA00004141"/>
    </source>
</evidence>
<gene>
    <name evidence="8" type="primary">dctA</name>
    <name evidence="8" type="ORF">GCM10011378_19340</name>
</gene>
<dbReference type="PROSITE" id="PS00714">
    <property type="entry name" value="NA_DICARBOXYL_SYMP_2"/>
    <property type="match status" value="1"/>
</dbReference>
<evidence type="ECO:0000256" key="3">
    <source>
        <dbReference type="ARBA" id="ARBA00022692"/>
    </source>
</evidence>
<dbReference type="PROSITE" id="PS00713">
    <property type="entry name" value="NA_DICARBOXYL_SYMP_1"/>
    <property type="match status" value="1"/>
</dbReference>
<feature type="transmembrane region" description="Helical" evidence="7">
    <location>
        <begin position="228"/>
        <end position="249"/>
    </location>
</feature>
<evidence type="ECO:0000256" key="2">
    <source>
        <dbReference type="ARBA" id="ARBA00022448"/>
    </source>
</evidence>
<keyword evidence="5 7" id="KW-1133">Transmembrane helix</keyword>
<dbReference type="SUPFAM" id="SSF118215">
    <property type="entry name" value="Proton glutamate symport protein"/>
    <property type="match status" value="1"/>
</dbReference>
<keyword evidence="6 7" id="KW-0472">Membrane</keyword>
<protein>
    <submittedName>
        <fullName evidence="8">C4-dicarboxylate ABC transporter</fullName>
    </submittedName>
</protein>
<feature type="transmembrane region" description="Helical" evidence="7">
    <location>
        <begin position="76"/>
        <end position="98"/>
    </location>
</feature>
<feature type="transmembrane region" description="Helical" evidence="7">
    <location>
        <begin position="43"/>
        <end position="64"/>
    </location>
</feature>
<dbReference type="PANTHER" id="PTHR42865:SF1">
    <property type="entry name" value="AEROBIC C4-DICARBOXYLATE TRANSPORT PROTEIN"/>
    <property type="match status" value="1"/>
</dbReference>
<keyword evidence="4" id="KW-0769">Symport</keyword>
<dbReference type="EMBL" id="BMGS01000004">
    <property type="protein sequence ID" value="GGG43080.1"/>
    <property type="molecule type" value="Genomic_DNA"/>
</dbReference>
<keyword evidence="3 7" id="KW-0812">Transmembrane</keyword>
<evidence type="ECO:0000313" key="9">
    <source>
        <dbReference type="Proteomes" id="UP000601361"/>
    </source>
</evidence>
<sequence>MKKLASNLTFQVLTAIALGVLVGALFPQFGAALKPVGDTFINLIKMLIAPIIFLTVVLGIGGMGDLKKVGRVGGKALLYFEIVTTLALIIGVTAANLARPGVGIDARASVVTQSAAQAAEASKYTTQATADGGMNWVDFFTHMVPHSLVGAFAEGEVLQVLLIAVLFGLAVSRIPREFGEPLMRTFDRLSHVLFGVLALVMKLAPIGAFGGMAFTIGKYGLHALLPLGKLMLVVYLTMFLFVFGVLNAIMRFYGLSLWRFLGFIKEEILLVLGTSSSESALPRMIDKLERYGCSRSVAGLVIPTGYSFNLDGTSIYLSIAAIFLAQAFTIHLSLTQEISLIGILMLTSKGAAGVTGSGFIVLASTLAATRVIPVEGVALLLGVDRFMSEARAITNVIGNGVATLVIAKSENEFDEDRHQLALQGRAVPAAQEPEAATLLPQVEVPTEPATPHS</sequence>
<dbReference type="Pfam" id="PF00375">
    <property type="entry name" value="SDF"/>
    <property type="match status" value="1"/>
</dbReference>
<dbReference type="RefSeq" id="WP_188557617.1">
    <property type="nucleotide sequence ID" value="NZ_BMGS01000004.1"/>
</dbReference>
<comment type="caution">
    <text evidence="8">The sequence shown here is derived from an EMBL/GenBank/DDBJ whole genome shotgun (WGS) entry which is preliminary data.</text>
</comment>
<reference evidence="9" key="1">
    <citation type="journal article" date="2019" name="Int. J. Syst. Evol. Microbiol.">
        <title>The Global Catalogue of Microorganisms (GCM) 10K type strain sequencing project: providing services to taxonomists for standard genome sequencing and annotation.</title>
        <authorList>
            <consortium name="The Broad Institute Genomics Platform"/>
            <consortium name="The Broad Institute Genome Sequencing Center for Infectious Disease"/>
            <person name="Wu L."/>
            <person name="Ma J."/>
        </authorList>
    </citation>
    <scope>NUCLEOTIDE SEQUENCE [LARGE SCALE GENOMIC DNA]</scope>
    <source>
        <strain evidence="9">CGMCC 1.12990</strain>
    </source>
</reference>
<dbReference type="InterPro" id="IPR036458">
    <property type="entry name" value="Na:dicarbo_symporter_sf"/>
</dbReference>
<evidence type="ECO:0000256" key="6">
    <source>
        <dbReference type="ARBA" id="ARBA00023136"/>
    </source>
</evidence>
<comment type="subcellular location">
    <subcellularLocation>
        <location evidence="1">Membrane</location>
        <topology evidence="1">Multi-pass membrane protein</topology>
    </subcellularLocation>
</comment>
<name>A0ABQ1WS34_9BACT</name>
<feature type="transmembrane region" description="Helical" evidence="7">
    <location>
        <begin position="340"/>
        <end position="363"/>
    </location>
</feature>